<evidence type="ECO:0000313" key="2">
    <source>
        <dbReference type="EMBL" id="CAD0202343.1"/>
    </source>
</evidence>
<accession>A0A9N8Q0M9</accession>
<keyword evidence="3" id="KW-1185">Reference proteome</keyword>
<reference evidence="2" key="1">
    <citation type="submission" date="2021-12" db="EMBL/GenBank/DDBJ databases">
        <authorList>
            <person name="King R."/>
        </authorList>
    </citation>
    <scope>NUCLEOTIDE SEQUENCE</scope>
</reference>
<proteinExistence type="predicted"/>
<feature type="signal peptide" evidence="1">
    <location>
        <begin position="1"/>
        <end position="18"/>
    </location>
</feature>
<protein>
    <submittedName>
        <fullName evidence="2">Uncharacterized protein</fullName>
    </submittedName>
</protein>
<sequence>MALLLLYRLLQIIIKVNSKIMLKIINNNLVFMPRTKYSTNNIYLLFFSSFIHHFDDDRVAATRRAGLVISRCVTLLRKPQSKLEIYQGDINNGVKLITAVSASVRRLRIRRRTVSSLLVTHLFDGNLNLLFF</sequence>
<gene>
    <name evidence="2" type="ORF">CINC_LOCUS4006</name>
</gene>
<feature type="chain" id="PRO_5040400444" evidence="1">
    <location>
        <begin position="19"/>
        <end position="132"/>
    </location>
</feature>
<dbReference type="Proteomes" id="UP001154114">
    <property type="component" value="Chromosome 16"/>
</dbReference>
<dbReference type="AlphaFoldDB" id="A0A9N8Q0M9"/>
<evidence type="ECO:0000313" key="3">
    <source>
        <dbReference type="Proteomes" id="UP001154114"/>
    </source>
</evidence>
<evidence type="ECO:0000256" key="1">
    <source>
        <dbReference type="SAM" id="SignalP"/>
    </source>
</evidence>
<keyword evidence="1" id="KW-0732">Signal</keyword>
<name>A0A9N8Q0M9_CHRIL</name>
<dbReference type="EMBL" id="LR824019">
    <property type="protein sequence ID" value="CAD0202343.1"/>
    <property type="molecule type" value="Genomic_DNA"/>
</dbReference>
<organism evidence="2 3">
    <name type="scientific">Chrysodeixis includens</name>
    <name type="common">Soybean looper</name>
    <name type="synonym">Pseudoplusia includens</name>
    <dbReference type="NCBI Taxonomy" id="689277"/>
    <lineage>
        <taxon>Eukaryota</taxon>
        <taxon>Metazoa</taxon>
        <taxon>Ecdysozoa</taxon>
        <taxon>Arthropoda</taxon>
        <taxon>Hexapoda</taxon>
        <taxon>Insecta</taxon>
        <taxon>Pterygota</taxon>
        <taxon>Neoptera</taxon>
        <taxon>Endopterygota</taxon>
        <taxon>Lepidoptera</taxon>
        <taxon>Glossata</taxon>
        <taxon>Ditrysia</taxon>
        <taxon>Noctuoidea</taxon>
        <taxon>Noctuidae</taxon>
        <taxon>Plusiinae</taxon>
        <taxon>Chrysodeixis</taxon>
    </lineage>
</organism>